<keyword evidence="2" id="KW-1185">Reference proteome</keyword>
<evidence type="ECO:0000313" key="2">
    <source>
        <dbReference type="Proteomes" id="UP001157017"/>
    </source>
</evidence>
<dbReference type="Proteomes" id="UP001157017">
    <property type="component" value="Unassembled WGS sequence"/>
</dbReference>
<sequence>MRAYLEATTTVASGTSPDVALPVVLLATSQVLVAGARLGAITDVLPTERFEPDSGPEPDVDPLHAGLANVLEGIDDYADVVDPVLPSEIAAFSLSGDIATVASDLSHGLRHFEAGRVDEALWWWQFSYLSSLGPARRRSLRVVQSLLSHLRLDADDEVVADAEFDALHP</sequence>
<proteinExistence type="predicted"/>
<dbReference type="Gene3D" id="1.20.120.1550">
    <property type="entry name" value="Protein of unknown function DUF5063"/>
    <property type="match status" value="1"/>
</dbReference>
<dbReference type="EMBL" id="BSUZ01000001">
    <property type="protein sequence ID" value="GMA86622.1"/>
    <property type="molecule type" value="Genomic_DNA"/>
</dbReference>
<comment type="caution">
    <text evidence="1">The sequence shown here is derived from an EMBL/GenBank/DDBJ whole genome shotgun (WGS) entry which is preliminary data.</text>
</comment>
<accession>A0ABQ6JEJ0</accession>
<organism evidence="1 2">
    <name type="scientific">Angustibacter aerolatus</name>
    <dbReference type="NCBI Taxonomy" id="1162965"/>
    <lineage>
        <taxon>Bacteria</taxon>
        <taxon>Bacillati</taxon>
        <taxon>Actinomycetota</taxon>
        <taxon>Actinomycetes</taxon>
        <taxon>Kineosporiales</taxon>
        <taxon>Kineosporiaceae</taxon>
    </lineage>
</organism>
<dbReference type="InterPro" id="IPR038312">
    <property type="entry name" value="DUF5063_sf"/>
</dbReference>
<dbReference type="InterPro" id="IPR032025">
    <property type="entry name" value="DUF5063"/>
</dbReference>
<dbReference type="Pfam" id="PF16702">
    <property type="entry name" value="DUF5063"/>
    <property type="match status" value="1"/>
</dbReference>
<evidence type="ECO:0000313" key="1">
    <source>
        <dbReference type="EMBL" id="GMA86622.1"/>
    </source>
</evidence>
<reference evidence="2" key="1">
    <citation type="journal article" date="2019" name="Int. J. Syst. Evol. Microbiol.">
        <title>The Global Catalogue of Microorganisms (GCM) 10K type strain sequencing project: providing services to taxonomists for standard genome sequencing and annotation.</title>
        <authorList>
            <consortium name="The Broad Institute Genomics Platform"/>
            <consortium name="The Broad Institute Genome Sequencing Center for Infectious Disease"/>
            <person name="Wu L."/>
            <person name="Ma J."/>
        </authorList>
    </citation>
    <scope>NUCLEOTIDE SEQUENCE [LARGE SCALE GENOMIC DNA]</scope>
    <source>
        <strain evidence="2">NBRC 108730</strain>
    </source>
</reference>
<name>A0ABQ6JEJ0_9ACTN</name>
<gene>
    <name evidence="1" type="ORF">GCM10025868_18720</name>
</gene>
<protein>
    <submittedName>
        <fullName evidence="1">DUF5063 domain-containing protein</fullName>
    </submittedName>
</protein>